<name>A0A096AXE4_9BACT</name>
<dbReference type="EMBL" id="JRNU01000025">
    <property type="protein sequence ID" value="KGF51758.1"/>
    <property type="molecule type" value="Genomic_DNA"/>
</dbReference>
<sequence length="148" mass="17112">MKDRIKLLMEFEKMTQQDFANFIGISPGALSSIFSGRTKPTLNTVEAIHSKYPEINLDWLMFGKGEMFLNANGSRKTNKSCYNNNPVLPFDDLDVDNFAEQDTKPSPKGNLENVHKEIKYIEKPARKIKEIRVFFDDQTWETFSPKED</sequence>
<dbReference type="SUPFAM" id="SSF47413">
    <property type="entry name" value="lambda repressor-like DNA-binding domains"/>
    <property type="match status" value="1"/>
</dbReference>
<reference evidence="2 3" key="1">
    <citation type="submission" date="2014-07" db="EMBL/GenBank/DDBJ databases">
        <authorList>
            <person name="McCorrison J."/>
            <person name="Sanka R."/>
            <person name="Torralba M."/>
            <person name="Gillis M."/>
            <person name="Haft D.H."/>
            <person name="Methe B."/>
            <person name="Sutton G."/>
            <person name="Nelson K.E."/>
        </authorList>
    </citation>
    <scope>NUCLEOTIDE SEQUENCE [LARGE SCALE GENOMIC DNA]</scope>
    <source>
        <strain evidence="2 3">DNF00058</strain>
    </source>
</reference>
<evidence type="ECO:0000313" key="2">
    <source>
        <dbReference type="EMBL" id="KGF51758.1"/>
    </source>
</evidence>
<dbReference type="SMART" id="SM00530">
    <property type="entry name" value="HTH_XRE"/>
    <property type="match status" value="1"/>
</dbReference>
<comment type="caution">
    <text evidence="2">The sequence shown here is derived from an EMBL/GenBank/DDBJ whole genome shotgun (WGS) entry which is preliminary data.</text>
</comment>
<evidence type="ECO:0000313" key="3">
    <source>
        <dbReference type="Proteomes" id="UP000029614"/>
    </source>
</evidence>
<dbReference type="GO" id="GO:0003677">
    <property type="term" value="F:DNA binding"/>
    <property type="evidence" value="ECO:0007669"/>
    <property type="project" value="InterPro"/>
</dbReference>
<accession>A0A096AXE4</accession>
<organism evidence="2 3">
    <name type="scientific">Prevotella amnii DNF00058</name>
    <dbReference type="NCBI Taxonomy" id="1401066"/>
    <lineage>
        <taxon>Bacteria</taxon>
        <taxon>Pseudomonadati</taxon>
        <taxon>Bacteroidota</taxon>
        <taxon>Bacteroidia</taxon>
        <taxon>Bacteroidales</taxon>
        <taxon>Prevotellaceae</taxon>
        <taxon>Prevotella</taxon>
    </lineage>
</organism>
<dbReference type="CDD" id="cd00093">
    <property type="entry name" value="HTH_XRE"/>
    <property type="match status" value="1"/>
</dbReference>
<dbReference type="Gene3D" id="1.10.260.40">
    <property type="entry name" value="lambda repressor-like DNA-binding domains"/>
    <property type="match status" value="1"/>
</dbReference>
<dbReference type="Pfam" id="PF01381">
    <property type="entry name" value="HTH_3"/>
    <property type="match status" value="1"/>
</dbReference>
<dbReference type="PROSITE" id="PS50943">
    <property type="entry name" value="HTH_CROC1"/>
    <property type="match status" value="1"/>
</dbReference>
<dbReference type="Proteomes" id="UP000029614">
    <property type="component" value="Unassembled WGS sequence"/>
</dbReference>
<dbReference type="RefSeq" id="WP_036855752.1">
    <property type="nucleotide sequence ID" value="NZ_JRNU01000025.1"/>
</dbReference>
<dbReference type="AlphaFoldDB" id="A0A096AXE4"/>
<dbReference type="OrthoDB" id="1034290at2"/>
<keyword evidence="3" id="KW-1185">Reference proteome</keyword>
<dbReference type="InterPro" id="IPR010982">
    <property type="entry name" value="Lambda_DNA-bd_dom_sf"/>
</dbReference>
<protein>
    <submittedName>
        <fullName evidence="2">Transcriptional regulator</fullName>
    </submittedName>
</protein>
<gene>
    <name evidence="2" type="ORF">HMPREF9302_06415</name>
</gene>
<dbReference type="InterPro" id="IPR001387">
    <property type="entry name" value="Cro/C1-type_HTH"/>
</dbReference>
<proteinExistence type="predicted"/>
<feature type="domain" description="HTH cro/C1-type" evidence="1">
    <location>
        <begin position="5"/>
        <end position="60"/>
    </location>
</feature>
<evidence type="ECO:0000259" key="1">
    <source>
        <dbReference type="PROSITE" id="PS50943"/>
    </source>
</evidence>